<comment type="similarity">
    <text evidence="1">Belongs to the membrane fusion protein (MFP) (TC 8.A.1) family.</text>
</comment>
<accession>A0A0B7MEE4</accession>
<dbReference type="EMBL" id="CDRZ01000224">
    <property type="protein sequence ID" value="CEO88944.1"/>
    <property type="molecule type" value="Genomic_DNA"/>
</dbReference>
<dbReference type="PANTHER" id="PTHR30469:SF33">
    <property type="entry name" value="SLR1207 PROTEIN"/>
    <property type="match status" value="1"/>
</dbReference>
<dbReference type="InterPro" id="IPR058636">
    <property type="entry name" value="Beta-barrel_YknX"/>
</dbReference>
<evidence type="ECO:0000259" key="5">
    <source>
        <dbReference type="Pfam" id="PF25990"/>
    </source>
</evidence>
<name>A0A0B7MEE4_9FIRM</name>
<dbReference type="Gene3D" id="2.40.30.170">
    <property type="match status" value="1"/>
</dbReference>
<dbReference type="NCBIfam" id="TIGR01730">
    <property type="entry name" value="RND_mfp"/>
    <property type="match status" value="1"/>
</dbReference>
<dbReference type="Proteomes" id="UP000046155">
    <property type="component" value="Unassembled WGS sequence"/>
</dbReference>
<dbReference type="AlphaFoldDB" id="A0A0B7MEE4"/>
<dbReference type="OrthoDB" id="9791520at2"/>
<proteinExistence type="inferred from homology"/>
<keyword evidence="2" id="KW-0175">Coiled coil</keyword>
<dbReference type="Pfam" id="PF25917">
    <property type="entry name" value="BSH_RND"/>
    <property type="match status" value="1"/>
</dbReference>
<dbReference type="Gene3D" id="2.40.420.20">
    <property type="match status" value="1"/>
</dbReference>
<feature type="coiled-coil region" evidence="2">
    <location>
        <begin position="90"/>
        <end position="131"/>
    </location>
</feature>
<organism evidence="6 7">
    <name type="scientific">Syntrophaceticus schinkii</name>
    <dbReference type="NCBI Taxonomy" id="499207"/>
    <lineage>
        <taxon>Bacteria</taxon>
        <taxon>Bacillati</taxon>
        <taxon>Bacillota</taxon>
        <taxon>Clostridia</taxon>
        <taxon>Thermoanaerobacterales</taxon>
        <taxon>Thermoanaerobacterales Family III. Incertae Sedis</taxon>
        <taxon>Syntrophaceticus</taxon>
    </lineage>
</organism>
<sequence>MKKKIAIALGLILIVAVVIGAVIKSNSDSSVEVKTAEAKTMEYEDKVLATGSVELVDSVDLAASMPTKLTLKVQEGDRVNKGQVLAELDVSELQQQLKDAEAGLKAAEASLARARKASQEANAAVKAAEKNVAGAYKGFMAVKSLFLEGKATQPQVDEAEQAYTSAEQALQAAGGRLETLKMQDPDALQLQVDQAKSAVDSIRSSIEKGKLKAPFDGVVFQVAAKSGSYVQPGIPLITVGDPDHLQVVANLSEQDIFGVEAGQEAEMRWAGAPDDLVKGEVARVAPAVSTPSMGMGETETHIKVYITLEKGEINIKPGATVDVVLYRVKPRQSLLIPNEALVGEGEEQAVFVVENGTAKRCAVQIGHSNELFTEIEQGIKDKNKVILEPDEIKDGQKVRTTGGGDK</sequence>
<evidence type="ECO:0000256" key="2">
    <source>
        <dbReference type="SAM" id="Coils"/>
    </source>
</evidence>
<dbReference type="RefSeq" id="WP_044664999.1">
    <property type="nucleotide sequence ID" value="NZ_CDRZ01000224.1"/>
</dbReference>
<feature type="domain" description="YknX-like beta-barrel" evidence="5">
    <location>
        <begin position="245"/>
        <end position="323"/>
    </location>
</feature>
<reference evidence="7" key="1">
    <citation type="submission" date="2015-01" db="EMBL/GenBank/DDBJ databases">
        <authorList>
            <person name="Manzoor Shahid"/>
            <person name="Zubair Saima"/>
        </authorList>
    </citation>
    <scope>NUCLEOTIDE SEQUENCE [LARGE SCALE GENOMIC DNA]</scope>
    <source>
        <strain evidence="7">Sp3</strain>
    </source>
</reference>
<dbReference type="Gene3D" id="2.40.50.100">
    <property type="match status" value="1"/>
</dbReference>
<evidence type="ECO:0000313" key="7">
    <source>
        <dbReference type="Proteomes" id="UP000046155"/>
    </source>
</evidence>
<feature type="domain" description="Multidrug resistance protein MdtA-like barrel-sandwich hybrid" evidence="3">
    <location>
        <begin position="70"/>
        <end position="233"/>
    </location>
</feature>
<dbReference type="Pfam" id="PF25990">
    <property type="entry name" value="Beta-barrel_YknX"/>
    <property type="match status" value="1"/>
</dbReference>
<dbReference type="InterPro" id="IPR006143">
    <property type="entry name" value="RND_pump_MFP"/>
</dbReference>
<dbReference type="GO" id="GO:0015562">
    <property type="term" value="F:efflux transmembrane transporter activity"/>
    <property type="evidence" value="ECO:0007669"/>
    <property type="project" value="TreeGrafter"/>
</dbReference>
<evidence type="ECO:0000256" key="1">
    <source>
        <dbReference type="ARBA" id="ARBA00009477"/>
    </source>
</evidence>
<dbReference type="PANTHER" id="PTHR30469">
    <property type="entry name" value="MULTIDRUG RESISTANCE PROTEIN MDTA"/>
    <property type="match status" value="1"/>
</dbReference>
<evidence type="ECO:0000313" key="6">
    <source>
        <dbReference type="EMBL" id="CEO88944.1"/>
    </source>
</evidence>
<dbReference type="InterPro" id="IPR058637">
    <property type="entry name" value="YknX-like_C"/>
</dbReference>
<dbReference type="Pfam" id="PF25989">
    <property type="entry name" value="YknX_C"/>
    <property type="match status" value="1"/>
</dbReference>
<dbReference type="InterPro" id="IPR058625">
    <property type="entry name" value="MdtA-like_BSH"/>
</dbReference>
<evidence type="ECO:0000259" key="3">
    <source>
        <dbReference type="Pfam" id="PF25917"/>
    </source>
</evidence>
<feature type="domain" description="YknX-like C-terminal permuted SH3-like" evidence="4">
    <location>
        <begin position="335"/>
        <end position="399"/>
    </location>
</feature>
<protein>
    <submittedName>
        <fullName evidence="6">Efflux transporter, RND family, MFP subunit</fullName>
    </submittedName>
</protein>
<dbReference type="GO" id="GO:1990281">
    <property type="term" value="C:efflux pump complex"/>
    <property type="evidence" value="ECO:0007669"/>
    <property type="project" value="TreeGrafter"/>
</dbReference>
<dbReference type="SUPFAM" id="SSF111369">
    <property type="entry name" value="HlyD-like secretion proteins"/>
    <property type="match status" value="2"/>
</dbReference>
<gene>
    <name evidence="6" type="ORF">SSCH_300016</name>
</gene>
<keyword evidence="7" id="KW-1185">Reference proteome</keyword>
<evidence type="ECO:0000259" key="4">
    <source>
        <dbReference type="Pfam" id="PF25989"/>
    </source>
</evidence>